<organism evidence="3 4">
    <name type="scientific">Nocardioides luteus</name>
    <dbReference type="NCBI Taxonomy" id="1844"/>
    <lineage>
        <taxon>Bacteria</taxon>
        <taxon>Bacillati</taxon>
        <taxon>Actinomycetota</taxon>
        <taxon>Actinomycetes</taxon>
        <taxon>Propionibacteriales</taxon>
        <taxon>Nocardioidaceae</taxon>
        <taxon>Nocardioides</taxon>
    </lineage>
</organism>
<comment type="caution">
    <text evidence="3">The sequence shown here is derived from an EMBL/GenBank/DDBJ whole genome shotgun (WGS) entry which is preliminary data.</text>
</comment>
<dbReference type="InterPro" id="IPR012347">
    <property type="entry name" value="Ferritin-like"/>
</dbReference>
<sequence length="188" mass="20055">MRKTLTAAILATALITLAACGGGDDGDTTAGHNDADVTFAQQMIPHHQQAIEMAKAAETHAESQEVKDLAADIEAAQGPEIKTMTGWLEDWGEDVPDEGMPGMDHGDMPSDGMTGMMSQDDMNELGNATGAAFDRMFLTMMIEHHEGAIEMAKTEQADGESADAKALAEDIETAQTEEIQTMQDLLKS</sequence>
<keyword evidence="4" id="KW-1185">Reference proteome</keyword>
<evidence type="ECO:0000313" key="4">
    <source>
        <dbReference type="Proteomes" id="UP000033772"/>
    </source>
</evidence>
<evidence type="ECO:0000259" key="2">
    <source>
        <dbReference type="Pfam" id="PF03713"/>
    </source>
</evidence>
<keyword evidence="1" id="KW-0732">Signal</keyword>
<dbReference type="InterPro" id="IPR005183">
    <property type="entry name" value="DUF305_CopM-like"/>
</dbReference>
<dbReference type="Gene3D" id="1.20.1260.10">
    <property type="match status" value="1"/>
</dbReference>
<dbReference type="OrthoDB" id="26872at2"/>
<dbReference type="PROSITE" id="PS51257">
    <property type="entry name" value="PROKAR_LIPOPROTEIN"/>
    <property type="match status" value="1"/>
</dbReference>
<evidence type="ECO:0000313" key="3">
    <source>
        <dbReference type="EMBL" id="OIJ26047.1"/>
    </source>
</evidence>
<dbReference type="PANTHER" id="PTHR36933:SF1">
    <property type="entry name" value="SLL0788 PROTEIN"/>
    <property type="match status" value="1"/>
</dbReference>
<feature type="chain" id="PRO_5009630534" evidence="1">
    <location>
        <begin position="19"/>
        <end position="188"/>
    </location>
</feature>
<gene>
    <name evidence="3" type="ORF">UG56_014725</name>
</gene>
<accession>A0A1J4N501</accession>
<dbReference type="Proteomes" id="UP000033772">
    <property type="component" value="Unassembled WGS sequence"/>
</dbReference>
<reference evidence="3" key="1">
    <citation type="submission" date="2016-10" db="EMBL/GenBank/DDBJ databases">
        <title>Draft Genome Sequence of Nocardioides luteus Strain BAFB, an Alkane-Degrading Bacterium Isolated from JP-7 Polluted Soil.</title>
        <authorList>
            <person name="Brown L."/>
            <person name="Ruiz O.N."/>
            <person name="Gunasekera T."/>
        </authorList>
    </citation>
    <scope>NUCLEOTIDE SEQUENCE [LARGE SCALE GENOMIC DNA]</scope>
    <source>
        <strain evidence="3">BAFB</strain>
    </source>
</reference>
<protein>
    <submittedName>
        <fullName evidence="3">DUF305 domain-containing protein</fullName>
    </submittedName>
</protein>
<dbReference type="EMBL" id="JZDQ02000019">
    <property type="protein sequence ID" value="OIJ26047.1"/>
    <property type="molecule type" value="Genomic_DNA"/>
</dbReference>
<feature type="domain" description="DUF305" evidence="2">
    <location>
        <begin position="36"/>
        <end position="186"/>
    </location>
</feature>
<dbReference type="RefSeq" id="WP_045551179.1">
    <property type="nucleotide sequence ID" value="NZ_JZDQ02000019.1"/>
</dbReference>
<evidence type="ECO:0000256" key="1">
    <source>
        <dbReference type="SAM" id="SignalP"/>
    </source>
</evidence>
<feature type="signal peptide" evidence="1">
    <location>
        <begin position="1"/>
        <end position="18"/>
    </location>
</feature>
<dbReference type="STRING" id="1844.UG56_014725"/>
<dbReference type="Pfam" id="PF03713">
    <property type="entry name" value="DUF305"/>
    <property type="match status" value="1"/>
</dbReference>
<dbReference type="AlphaFoldDB" id="A0A1J4N501"/>
<proteinExistence type="predicted"/>
<name>A0A1J4N501_9ACTN</name>
<dbReference type="PANTHER" id="PTHR36933">
    <property type="entry name" value="SLL0788 PROTEIN"/>
    <property type="match status" value="1"/>
</dbReference>